<evidence type="ECO:0000256" key="12">
    <source>
        <dbReference type="NCBIfam" id="TIGR01397"/>
    </source>
</evidence>
<comment type="subcellular location">
    <subcellularLocation>
        <location evidence="1">Bacterial flagellum basal body</location>
    </subcellularLocation>
    <subcellularLocation>
        <location evidence="2">Cell inner membrane</location>
        <topology evidence="2">Peripheral membrane protein</topology>
    </subcellularLocation>
</comment>
<evidence type="ECO:0000256" key="11">
    <source>
        <dbReference type="ARBA" id="ARBA00025044"/>
    </source>
</evidence>
<dbReference type="InterPro" id="IPR001689">
    <property type="entry name" value="Flag_FliM"/>
</dbReference>
<organism evidence="14 15">
    <name type="scientific">Bordetella genomosp. 11</name>
    <dbReference type="NCBI Taxonomy" id="1416808"/>
    <lineage>
        <taxon>Bacteria</taxon>
        <taxon>Pseudomonadati</taxon>
        <taxon>Pseudomonadota</taxon>
        <taxon>Betaproteobacteria</taxon>
        <taxon>Burkholderiales</taxon>
        <taxon>Alcaligenaceae</taxon>
        <taxon>Bordetella</taxon>
    </lineage>
</organism>
<keyword evidence="10" id="KW-0975">Bacterial flagellum</keyword>
<dbReference type="InterPro" id="IPR028976">
    <property type="entry name" value="CheC-like_sf"/>
</dbReference>
<dbReference type="PANTHER" id="PTHR30034:SF3">
    <property type="entry name" value="FLAGELLAR MOTOR SWITCH PROTEIN FLIM"/>
    <property type="match status" value="1"/>
</dbReference>
<evidence type="ECO:0000313" key="14">
    <source>
        <dbReference type="EMBL" id="OZI60319.1"/>
    </source>
</evidence>
<evidence type="ECO:0000256" key="2">
    <source>
        <dbReference type="ARBA" id="ARBA00004417"/>
    </source>
</evidence>
<dbReference type="AlphaFoldDB" id="A0A261UEG0"/>
<sequence>MAYEAFLSQDEVDALLAGVTGESDGKETSQESQDGVRAYDLSSPERVVRRRMQTLELINERFARHMRNVLLNFMRRNADITVGSIRILKYSDFERNLPVPSNLNMVQMKPLRGTALFSYDPNLVFLVIDSLFGGDGRYHTRVEGRDFTTTEQRIIRRLLNLTLESYGKSWEAVYPIEFEYVRSEMHTKFASITGSNEIVVVTPFHIEFGATGGDLNICLPYSMIEPVRDILTRPLQETTLEAVDQRWARQLSRQIRSADVELIAEFARIPSSIRELMKMKVGDVLPVEVPETVVAHVDAVPVMECGYGVFNNQYALRVQKLLTPVDPENEAPDHD</sequence>
<dbReference type="EMBL" id="NEVS01000004">
    <property type="protein sequence ID" value="OZI60319.1"/>
    <property type="molecule type" value="Genomic_DNA"/>
</dbReference>
<evidence type="ECO:0000313" key="15">
    <source>
        <dbReference type="Proteomes" id="UP000215767"/>
    </source>
</evidence>
<dbReference type="NCBIfam" id="TIGR01397">
    <property type="entry name" value="fliM_switch"/>
    <property type="match status" value="1"/>
</dbReference>
<evidence type="ECO:0000256" key="6">
    <source>
        <dbReference type="ARBA" id="ARBA00022500"/>
    </source>
</evidence>
<dbReference type="GO" id="GO:0005886">
    <property type="term" value="C:plasma membrane"/>
    <property type="evidence" value="ECO:0007669"/>
    <property type="project" value="UniProtKB-SubCell"/>
</dbReference>
<reference evidence="15" key="1">
    <citation type="submission" date="2017-05" db="EMBL/GenBank/DDBJ databases">
        <title>Complete and WGS of Bordetella genogroups.</title>
        <authorList>
            <person name="Spilker T."/>
            <person name="Lipuma J."/>
        </authorList>
    </citation>
    <scope>NUCLEOTIDE SEQUENCE [LARGE SCALE GENOMIC DNA]</scope>
    <source>
        <strain evidence="15">AU8856</strain>
    </source>
</reference>
<dbReference type="Pfam" id="PF01052">
    <property type="entry name" value="FliMN_C"/>
    <property type="match status" value="1"/>
</dbReference>
<name>A0A261UEG0_9BORD</name>
<keyword evidence="8" id="KW-0283">Flagellar rotation</keyword>
<feature type="domain" description="Flagellar motor switch protein FliN-like C-terminal" evidence="13">
    <location>
        <begin position="254"/>
        <end position="322"/>
    </location>
</feature>
<evidence type="ECO:0000256" key="4">
    <source>
        <dbReference type="ARBA" id="ARBA00021898"/>
    </source>
</evidence>
<dbReference type="PANTHER" id="PTHR30034">
    <property type="entry name" value="FLAGELLAR MOTOR SWITCH PROTEIN FLIM"/>
    <property type="match status" value="1"/>
</dbReference>
<keyword evidence="14" id="KW-0969">Cilium</keyword>
<evidence type="ECO:0000256" key="8">
    <source>
        <dbReference type="ARBA" id="ARBA00022779"/>
    </source>
</evidence>
<dbReference type="RefSeq" id="WP_094841733.1">
    <property type="nucleotide sequence ID" value="NZ_NEVS01000004.1"/>
</dbReference>
<keyword evidence="15" id="KW-1185">Reference proteome</keyword>
<evidence type="ECO:0000256" key="10">
    <source>
        <dbReference type="ARBA" id="ARBA00023143"/>
    </source>
</evidence>
<evidence type="ECO:0000256" key="3">
    <source>
        <dbReference type="ARBA" id="ARBA00011049"/>
    </source>
</evidence>
<comment type="function">
    <text evidence="11">FliM is one of three proteins (FliG, FliN, FliM) that forms the rotor-mounted switch complex (C ring), located at the base of the basal body. This complex interacts with the CheY and CheZ chemotaxis proteins, in addition to contacting components of the motor that determine the direction of flagellar rotation.</text>
</comment>
<evidence type="ECO:0000256" key="7">
    <source>
        <dbReference type="ARBA" id="ARBA00022519"/>
    </source>
</evidence>
<keyword evidence="14" id="KW-0966">Cell projection</keyword>
<keyword evidence="7" id="KW-0997">Cell inner membrane</keyword>
<dbReference type="OrthoDB" id="9806941at2"/>
<gene>
    <name evidence="14" type="ORF">CAL28_12845</name>
</gene>
<dbReference type="GO" id="GO:0050918">
    <property type="term" value="P:positive chemotaxis"/>
    <property type="evidence" value="ECO:0007669"/>
    <property type="project" value="TreeGrafter"/>
</dbReference>
<dbReference type="Gene3D" id="3.40.1550.10">
    <property type="entry name" value="CheC-like"/>
    <property type="match status" value="1"/>
</dbReference>
<dbReference type="GO" id="GO:0003774">
    <property type="term" value="F:cytoskeletal motor activity"/>
    <property type="evidence" value="ECO:0007669"/>
    <property type="project" value="InterPro"/>
</dbReference>
<evidence type="ECO:0000259" key="13">
    <source>
        <dbReference type="Pfam" id="PF01052"/>
    </source>
</evidence>
<keyword evidence="5" id="KW-1003">Cell membrane</keyword>
<dbReference type="GO" id="GO:0071978">
    <property type="term" value="P:bacterial-type flagellum-dependent swarming motility"/>
    <property type="evidence" value="ECO:0007669"/>
    <property type="project" value="TreeGrafter"/>
</dbReference>
<dbReference type="Pfam" id="PF02154">
    <property type="entry name" value="FliM"/>
    <property type="match status" value="1"/>
</dbReference>
<dbReference type="PIRSF" id="PIRSF002888">
    <property type="entry name" value="FliM"/>
    <property type="match status" value="1"/>
</dbReference>
<dbReference type="CDD" id="cd17908">
    <property type="entry name" value="FliM"/>
    <property type="match status" value="1"/>
</dbReference>
<dbReference type="SUPFAM" id="SSF103039">
    <property type="entry name" value="CheC-like"/>
    <property type="match status" value="1"/>
</dbReference>
<evidence type="ECO:0000256" key="1">
    <source>
        <dbReference type="ARBA" id="ARBA00004117"/>
    </source>
</evidence>
<dbReference type="Proteomes" id="UP000215767">
    <property type="component" value="Unassembled WGS sequence"/>
</dbReference>
<dbReference type="GO" id="GO:0009425">
    <property type="term" value="C:bacterial-type flagellum basal body"/>
    <property type="evidence" value="ECO:0007669"/>
    <property type="project" value="UniProtKB-SubCell"/>
</dbReference>
<evidence type="ECO:0000256" key="9">
    <source>
        <dbReference type="ARBA" id="ARBA00023136"/>
    </source>
</evidence>
<keyword evidence="9" id="KW-0472">Membrane</keyword>
<comment type="similarity">
    <text evidence="3">Belongs to the FliM family.</text>
</comment>
<accession>A0A261UEG0</accession>
<dbReference type="SUPFAM" id="SSF101801">
    <property type="entry name" value="Surface presentation of antigens (SPOA)"/>
    <property type="match status" value="1"/>
</dbReference>
<keyword evidence="14" id="KW-0282">Flagellum</keyword>
<keyword evidence="6" id="KW-0145">Chemotaxis</keyword>
<comment type="caution">
    <text evidence="14">The sequence shown here is derived from an EMBL/GenBank/DDBJ whole genome shotgun (WGS) entry which is preliminary data.</text>
</comment>
<dbReference type="InterPro" id="IPR036429">
    <property type="entry name" value="SpoA-like_sf"/>
</dbReference>
<dbReference type="Gene3D" id="2.30.330.10">
    <property type="entry name" value="SpoA-like"/>
    <property type="match status" value="1"/>
</dbReference>
<proteinExistence type="inferred from homology"/>
<protein>
    <recommendedName>
        <fullName evidence="4 12">Flagellar motor switch protein FliM</fullName>
    </recommendedName>
</protein>
<dbReference type="PRINTS" id="PR00955">
    <property type="entry name" value="FLGMOTORFLIM"/>
</dbReference>
<dbReference type="InterPro" id="IPR001543">
    <property type="entry name" value="FliN-like_C"/>
</dbReference>
<evidence type="ECO:0000256" key="5">
    <source>
        <dbReference type="ARBA" id="ARBA00022475"/>
    </source>
</evidence>